<feature type="domain" description="MacB-like periplasmic core" evidence="8">
    <location>
        <begin position="17"/>
        <end position="240"/>
    </location>
</feature>
<feature type="transmembrane region" description="Helical" evidence="6">
    <location>
        <begin position="736"/>
        <end position="755"/>
    </location>
</feature>
<reference evidence="9 10" key="1">
    <citation type="submission" date="2018-11" db="EMBL/GenBank/DDBJ databases">
        <title>Novel bacteria species description.</title>
        <authorList>
            <person name="Han J.-H."/>
        </authorList>
    </citation>
    <scope>NUCLEOTIDE SEQUENCE [LARGE SCALE GENOMIC DNA]</scope>
    <source>
        <strain evidence="9 10">KCTC23259</strain>
    </source>
</reference>
<name>A0AAE3H979_9BACT</name>
<proteinExistence type="predicted"/>
<evidence type="ECO:0000259" key="8">
    <source>
        <dbReference type="Pfam" id="PF12704"/>
    </source>
</evidence>
<feature type="transmembrane region" description="Helical" evidence="6">
    <location>
        <begin position="373"/>
        <end position="401"/>
    </location>
</feature>
<protein>
    <submittedName>
        <fullName evidence="9">ABC transporter permease</fullName>
    </submittedName>
</protein>
<dbReference type="RefSeq" id="WP_255039621.1">
    <property type="nucleotide sequence ID" value="NZ_RJUF01000194.1"/>
</dbReference>
<evidence type="ECO:0000256" key="5">
    <source>
        <dbReference type="ARBA" id="ARBA00023136"/>
    </source>
</evidence>
<evidence type="ECO:0000259" key="7">
    <source>
        <dbReference type="Pfam" id="PF02687"/>
    </source>
</evidence>
<accession>A0AAE3H979</accession>
<feature type="domain" description="ABC3 transporter permease C-terminal" evidence="7">
    <location>
        <begin position="687"/>
        <end position="800"/>
    </location>
</feature>
<dbReference type="Pfam" id="PF12704">
    <property type="entry name" value="MacB_PCD"/>
    <property type="match status" value="1"/>
</dbReference>
<feature type="transmembrane region" description="Helical" evidence="6">
    <location>
        <begin position="770"/>
        <end position="790"/>
    </location>
</feature>
<keyword evidence="2" id="KW-1003">Cell membrane</keyword>
<dbReference type="InterPro" id="IPR050250">
    <property type="entry name" value="Macrolide_Exporter_MacB"/>
</dbReference>
<organism evidence="9 10">
    <name type="scientific">Lacihabitans soyangensis</name>
    <dbReference type="NCBI Taxonomy" id="869394"/>
    <lineage>
        <taxon>Bacteria</taxon>
        <taxon>Pseudomonadati</taxon>
        <taxon>Bacteroidota</taxon>
        <taxon>Cytophagia</taxon>
        <taxon>Cytophagales</taxon>
        <taxon>Leadbetterellaceae</taxon>
        <taxon>Lacihabitans</taxon>
    </lineage>
</organism>
<evidence type="ECO:0000256" key="4">
    <source>
        <dbReference type="ARBA" id="ARBA00022989"/>
    </source>
</evidence>
<dbReference type="Pfam" id="PF02687">
    <property type="entry name" value="FtsX"/>
    <property type="match status" value="2"/>
</dbReference>
<evidence type="ECO:0000256" key="3">
    <source>
        <dbReference type="ARBA" id="ARBA00022692"/>
    </source>
</evidence>
<feature type="transmembrane region" description="Helical" evidence="6">
    <location>
        <begin position="282"/>
        <end position="305"/>
    </location>
</feature>
<keyword evidence="5 6" id="KW-0472">Membrane</keyword>
<evidence type="ECO:0000313" key="10">
    <source>
        <dbReference type="Proteomes" id="UP001204144"/>
    </source>
</evidence>
<dbReference type="GO" id="GO:0022857">
    <property type="term" value="F:transmembrane transporter activity"/>
    <property type="evidence" value="ECO:0007669"/>
    <property type="project" value="TreeGrafter"/>
</dbReference>
<comment type="caution">
    <text evidence="9">The sequence shown here is derived from an EMBL/GenBank/DDBJ whole genome shotgun (WGS) entry which is preliminary data.</text>
</comment>
<evidence type="ECO:0000256" key="6">
    <source>
        <dbReference type="SAM" id="Phobius"/>
    </source>
</evidence>
<feature type="transmembrane region" description="Helical" evidence="6">
    <location>
        <begin position="326"/>
        <end position="353"/>
    </location>
</feature>
<dbReference type="Proteomes" id="UP001204144">
    <property type="component" value="Unassembled WGS sequence"/>
</dbReference>
<feature type="transmembrane region" description="Helical" evidence="6">
    <location>
        <begin position="16"/>
        <end position="38"/>
    </location>
</feature>
<dbReference type="PANTHER" id="PTHR30572:SF18">
    <property type="entry name" value="ABC-TYPE MACROLIDE FAMILY EXPORT SYSTEM PERMEASE COMPONENT 2"/>
    <property type="match status" value="1"/>
</dbReference>
<dbReference type="InterPro" id="IPR025857">
    <property type="entry name" value="MacB_PCD"/>
</dbReference>
<dbReference type="InterPro" id="IPR003838">
    <property type="entry name" value="ABC3_permease_C"/>
</dbReference>
<keyword evidence="10" id="KW-1185">Reference proteome</keyword>
<dbReference type="EMBL" id="RJUF01000194">
    <property type="protein sequence ID" value="MCP9765915.1"/>
    <property type="molecule type" value="Genomic_DNA"/>
</dbReference>
<dbReference type="AlphaFoldDB" id="A0AAE3H979"/>
<feature type="transmembrane region" description="Helical" evidence="6">
    <location>
        <begin position="684"/>
        <end position="706"/>
    </location>
</feature>
<sequence>MVPNYFKILFRNNKQFTLINVVGLVIGITSTLLIMKFVRYETTYDLQSPHADNIWRVYNQTLNGKTVTTEDANTHSAIGPTLKAEVAEVVDYARLYCGNTPEVVVLADKKPFDIQKYYATDQGFFRMFPQKVLFGNEENCLKEPHTAIISRSNAKRIFGTENALNKQITISNGMMRGNYTITAVVEDVPQNTHLKFDMLVSYATKYANGHVDNFESYWDYTYLQLAEGSSTINVKKKLEAINEQFLKKESIRLDVQPFKDIHLHSNLTYELEPNGQIRIVRFLSILALIILVISFINYVNLTTALASERSKEVGIKKTLGANRSKLIIQFLFESLSLGLLAFLVSIFLVWIFIGQFSSFIGISLNNHNTKIDLPFWFSSFIFVVFTALIAGLYPALYLSGISPADSLRKKVFFNNSVNLRKSLVVFQFASTVIMIVGVLVVIFQMKFLKNHDLGVKLDQILTIKSIPSESRADSLANRKLTVFKDECSKLSGVSKSASSSIVPGLGINTISGSSRPIHWDKKPDFANITSYFVETDEAFFDLFNIELLAGKHQFFSDPVARFQTVTINETMLKALGFPSADEAIGQQIAYKNSENGAKMTVGAVIKDFHIESLKIAPRPTLYYCFSPEQLGFLSIKIQTSQIEKSVKEIEEIWKKVYPDQPFNYWFLDENFANQYKAEVQFGKVFGFFASIAIFLSSLGLLGLVLYSSKRRSKEIGIRKVLGASVKSIVVLLSKEYLILISIAILIASPIAYFLINKWLDGFAYKISIAWWFYALAGLFVLLIALSSVGFQSIRAAISNPVKSLKVE</sequence>
<dbReference type="GO" id="GO:0005886">
    <property type="term" value="C:plasma membrane"/>
    <property type="evidence" value="ECO:0007669"/>
    <property type="project" value="UniProtKB-SubCell"/>
</dbReference>
<keyword evidence="3 6" id="KW-0812">Transmembrane</keyword>
<gene>
    <name evidence="9" type="ORF">EGI31_23515</name>
</gene>
<feature type="transmembrane region" description="Helical" evidence="6">
    <location>
        <begin position="422"/>
        <end position="443"/>
    </location>
</feature>
<evidence type="ECO:0000256" key="1">
    <source>
        <dbReference type="ARBA" id="ARBA00004651"/>
    </source>
</evidence>
<keyword evidence="4 6" id="KW-1133">Transmembrane helix</keyword>
<evidence type="ECO:0000256" key="2">
    <source>
        <dbReference type="ARBA" id="ARBA00022475"/>
    </source>
</evidence>
<comment type="subcellular location">
    <subcellularLocation>
        <location evidence="1">Cell membrane</location>
        <topology evidence="1">Multi-pass membrane protein</topology>
    </subcellularLocation>
</comment>
<feature type="domain" description="ABC3 transporter permease C-terminal" evidence="7">
    <location>
        <begin position="285"/>
        <end position="403"/>
    </location>
</feature>
<evidence type="ECO:0000313" key="9">
    <source>
        <dbReference type="EMBL" id="MCP9765915.1"/>
    </source>
</evidence>
<dbReference type="PANTHER" id="PTHR30572">
    <property type="entry name" value="MEMBRANE COMPONENT OF TRANSPORTER-RELATED"/>
    <property type="match status" value="1"/>
</dbReference>